<keyword evidence="4" id="KW-0255">Endonuclease</keyword>
<proteinExistence type="predicted"/>
<dbReference type="EMBL" id="CP061032">
    <property type="protein sequence ID" value="QNP90880.1"/>
    <property type="molecule type" value="Genomic_DNA"/>
</dbReference>
<dbReference type="GO" id="GO:0016788">
    <property type="term" value="F:hydrolase activity, acting on ester bonds"/>
    <property type="evidence" value="ECO:0007669"/>
    <property type="project" value="InterPro"/>
</dbReference>
<evidence type="ECO:0000259" key="1">
    <source>
        <dbReference type="Pfam" id="PF07463"/>
    </source>
</evidence>
<feature type="domain" description="HNH nuclease" evidence="2">
    <location>
        <begin position="69"/>
        <end position="113"/>
    </location>
</feature>
<protein>
    <submittedName>
        <fullName evidence="4">HNH endonuclease</fullName>
    </submittedName>
</protein>
<evidence type="ECO:0000313" key="5">
    <source>
        <dbReference type="Proteomes" id="UP000516235"/>
    </source>
</evidence>
<dbReference type="Proteomes" id="UP000642876">
    <property type="component" value="Unassembled WGS sequence"/>
</dbReference>
<evidence type="ECO:0000313" key="6">
    <source>
        <dbReference type="Proteomes" id="UP000642876"/>
    </source>
</evidence>
<gene>
    <name evidence="3" type="ORF">H7348_08685</name>
    <name evidence="4" type="ORF">IAU68_03700</name>
</gene>
<evidence type="ECO:0000259" key="2">
    <source>
        <dbReference type="Pfam" id="PF13392"/>
    </source>
</evidence>
<dbReference type="InterPro" id="IPR044925">
    <property type="entry name" value="His-Me_finger_sf"/>
</dbReference>
<dbReference type="EMBL" id="JACMYE010000007">
    <property type="protein sequence ID" value="MBC3179374.1"/>
    <property type="molecule type" value="Genomic_DNA"/>
</dbReference>
<feature type="domain" description="NUMOD4" evidence="1">
    <location>
        <begin position="4"/>
        <end position="61"/>
    </location>
</feature>
<evidence type="ECO:0000313" key="3">
    <source>
        <dbReference type="EMBL" id="MBC3179374.1"/>
    </source>
</evidence>
<evidence type="ECO:0000313" key="4">
    <source>
        <dbReference type="EMBL" id="QNP90880.1"/>
    </source>
</evidence>
<dbReference type="InterPro" id="IPR010902">
    <property type="entry name" value="NUMOD4"/>
</dbReference>
<keyword evidence="4" id="KW-0540">Nuclease</keyword>
<keyword evidence="4" id="KW-0378">Hydrolase</keyword>
<dbReference type="KEGG" id="cluj:IAU68_03700"/>
<sequence length="201" mass="23325">MQLENWKPIPGYEGCYEVSDQGRVRSLGRTIFYRDGRTKTIRERMLKPNNTGKGYKNVSLWKDHKVQVKLIHALVTEAFIGPRPEGLEVCHNNGKPGDNRLENLRYDTRSANALDRTKHGNNHCRNRTHCPRGHALQQPNLVPSRAKQGHRKCLACQRAHAYLYHHKDQRSQMQQLADGYYRKIMQSTIREGSNHQCKTEN</sequence>
<dbReference type="Pfam" id="PF13392">
    <property type="entry name" value="HNH_3"/>
    <property type="match status" value="1"/>
</dbReference>
<dbReference type="Pfam" id="PF07463">
    <property type="entry name" value="NUMOD4"/>
    <property type="match status" value="1"/>
</dbReference>
<dbReference type="SUPFAM" id="SSF54060">
    <property type="entry name" value="His-Me finger endonucleases"/>
    <property type="match status" value="1"/>
</dbReference>
<dbReference type="InterPro" id="IPR003615">
    <property type="entry name" value="HNH_nuc"/>
</dbReference>
<dbReference type="GO" id="GO:0004519">
    <property type="term" value="F:endonuclease activity"/>
    <property type="evidence" value="ECO:0007669"/>
    <property type="project" value="UniProtKB-KW"/>
</dbReference>
<name>A0A7H0K0R4_9CORY</name>
<dbReference type="Proteomes" id="UP000516235">
    <property type="component" value="Chromosome"/>
</dbReference>
<organism evidence="4 5">
    <name type="scientific">Corynebacterium lujinxingii</name>
    <dbReference type="NCBI Taxonomy" id="2763010"/>
    <lineage>
        <taxon>Bacteria</taxon>
        <taxon>Bacillati</taxon>
        <taxon>Actinomycetota</taxon>
        <taxon>Actinomycetes</taxon>
        <taxon>Mycobacteriales</taxon>
        <taxon>Corynebacteriaceae</taxon>
        <taxon>Corynebacterium</taxon>
    </lineage>
</organism>
<dbReference type="AlphaFoldDB" id="A0A7H0K0R4"/>
<reference evidence="5 6" key="1">
    <citation type="submission" date="2020-08" db="EMBL/GenBank/DDBJ databases">
        <title>novel species in genus Corynebacterium.</title>
        <authorList>
            <person name="Zhang G."/>
        </authorList>
    </citation>
    <scope>NUCLEOTIDE SEQUENCE [LARGE SCALE GENOMIC DNA]</scope>
    <source>
        <strain evidence="4">Zg-917</strain>
        <strain evidence="5 6">zg-917</strain>
    </source>
</reference>
<dbReference type="RefSeq" id="WP_171194417.1">
    <property type="nucleotide sequence ID" value="NZ_CP061032.1"/>
</dbReference>
<accession>A0A7H0K0R4</accession>
<dbReference type="Gene3D" id="3.90.75.20">
    <property type="match status" value="1"/>
</dbReference>
<keyword evidence="6" id="KW-1185">Reference proteome</keyword>